<dbReference type="PANTHER" id="PTHR42858:SF1">
    <property type="entry name" value="LD15494P"/>
    <property type="match status" value="1"/>
</dbReference>
<evidence type="ECO:0000313" key="1">
    <source>
        <dbReference type="EMBL" id="HAD3558550.1"/>
    </source>
</evidence>
<dbReference type="GO" id="GO:0047536">
    <property type="term" value="F:2-aminoadipate transaminase activity"/>
    <property type="evidence" value="ECO:0007669"/>
    <property type="project" value="TreeGrafter"/>
</dbReference>
<dbReference type="EMBL" id="DAAOLH010000002">
    <property type="protein sequence ID" value="HAD3558550.1"/>
    <property type="molecule type" value="Genomic_DNA"/>
</dbReference>
<dbReference type="InterPro" id="IPR015422">
    <property type="entry name" value="PyrdxlP-dep_Trfase_small"/>
</dbReference>
<protein>
    <submittedName>
        <fullName evidence="1">PLP-dependent aminotransferase family protein</fullName>
    </submittedName>
</protein>
<dbReference type="InterPro" id="IPR015424">
    <property type="entry name" value="PyrdxlP-dep_Trfase"/>
</dbReference>
<dbReference type="AlphaFoldDB" id="A0A713QKA9"/>
<comment type="caution">
    <text evidence="1">The sequence shown here is derived from an EMBL/GenBank/DDBJ whole genome shotgun (WGS) entry which is preliminary data.</text>
</comment>
<gene>
    <name evidence="1" type="ORF">G1P14_01745</name>
</gene>
<keyword evidence="1" id="KW-0032">Aminotransferase</keyword>
<proteinExistence type="predicted"/>
<dbReference type="PANTHER" id="PTHR42858">
    <property type="entry name" value="AMINOTRANSFERASE"/>
    <property type="match status" value="1"/>
</dbReference>
<keyword evidence="1" id="KW-0808">Transferase</keyword>
<feature type="non-terminal residue" evidence="1">
    <location>
        <position position="1"/>
    </location>
</feature>
<name>A0A713QKA9_SALTM</name>
<dbReference type="Gene3D" id="3.90.1150.10">
    <property type="entry name" value="Aspartate Aminotransferase, domain 1"/>
    <property type="match status" value="1"/>
</dbReference>
<organism evidence="1">
    <name type="scientific">Salmonella typhimurium</name>
    <dbReference type="NCBI Taxonomy" id="90371"/>
    <lineage>
        <taxon>Bacteria</taxon>
        <taxon>Pseudomonadati</taxon>
        <taxon>Pseudomonadota</taxon>
        <taxon>Gammaproteobacteria</taxon>
        <taxon>Enterobacterales</taxon>
        <taxon>Enterobacteriaceae</taxon>
        <taxon>Salmonella</taxon>
    </lineage>
</organism>
<dbReference type="SUPFAM" id="SSF53383">
    <property type="entry name" value="PLP-dependent transferases"/>
    <property type="match status" value="1"/>
</dbReference>
<reference evidence="1" key="1">
    <citation type="journal article" date="2018" name="Genome Biol.">
        <title>SKESA: strategic k-mer extension for scrupulous assemblies.</title>
        <authorList>
            <person name="Souvorov A."/>
            <person name="Agarwala R."/>
            <person name="Lipman D.J."/>
        </authorList>
    </citation>
    <scope>NUCLEOTIDE SEQUENCE</scope>
    <source>
        <strain evidence="1">Typhimurium</strain>
    </source>
</reference>
<sequence>LPAEVKIHHNDSGYFLWLELPEQLDAGELSAKALEHLISIAPGKMFSTSGAWTRFFRFNTAWHWGEREEQAVKQLGSLIREMLSAKSLV</sequence>
<accession>A0A713QKA9</accession>
<reference evidence="1" key="2">
    <citation type="submission" date="2019-01" db="EMBL/GenBank/DDBJ databases">
        <authorList>
            <consortium name="NCBI Pathogen Detection Project"/>
        </authorList>
    </citation>
    <scope>NUCLEOTIDE SEQUENCE</scope>
    <source>
        <strain evidence="1">Typhimurium</strain>
    </source>
</reference>